<keyword evidence="8" id="KW-1185">Reference proteome</keyword>
<evidence type="ECO:0000256" key="1">
    <source>
        <dbReference type="ARBA" id="ARBA00009865"/>
    </source>
</evidence>
<accession>A0A4R9AGF6</accession>
<name>A0A4R9AGF6_9MICO</name>
<evidence type="ECO:0008006" key="9">
    <source>
        <dbReference type="Google" id="ProtNLM"/>
    </source>
</evidence>
<sequence length="318" mass="33874">MTALVVTGCTAAAEQSAPTALAAEAGAPVLNVNFADPDVMKVDGTYFAYATNDNNRNVQVASSTDLLDWEVLPDALPELPSWIIPGKTWAPEVTRLTDNSFVMYFTATNFAPTLQCIGVATATEPAGPFTVQGDAMIVCSEDQGGAIDASTVVIDDVLYLVWKNDGNCCELDTWIQAATLSPDGRSITGDPIRILRQTEDWEGALIEAPTIVARGSGLVMLYSANSYGGDQYAVGAATAASIDGPWTKEVGPILSTDTSGGLYRGPGGQDLVMDVGGKDYIVFHAWDKDYTYRALHVAEADWDADIPRIVIPNQAIQR</sequence>
<dbReference type="EMBL" id="SOHJ01000007">
    <property type="protein sequence ID" value="TFD61025.1"/>
    <property type="molecule type" value="Genomic_DNA"/>
</dbReference>
<evidence type="ECO:0000313" key="8">
    <source>
        <dbReference type="Proteomes" id="UP000298170"/>
    </source>
</evidence>
<dbReference type="InterPro" id="IPR006710">
    <property type="entry name" value="Glyco_hydro_43"/>
</dbReference>
<evidence type="ECO:0000313" key="7">
    <source>
        <dbReference type="EMBL" id="TFD61025.1"/>
    </source>
</evidence>
<dbReference type="InterPro" id="IPR023296">
    <property type="entry name" value="Glyco_hydro_beta-prop_sf"/>
</dbReference>
<evidence type="ECO:0000256" key="3">
    <source>
        <dbReference type="ARBA" id="ARBA00023295"/>
    </source>
</evidence>
<dbReference type="Proteomes" id="UP000298170">
    <property type="component" value="Unassembled WGS sequence"/>
</dbReference>
<comment type="similarity">
    <text evidence="1 6">Belongs to the glycosyl hydrolase 43 family.</text>
</comment>
<organism evidence="7 8">
    <name type="scientific">Cryobacterium suzukii</name>
    <dbReference type="NCBI Taxonomy" id="1259198"/>
    <lineage>
        <taxon>Bacteria</taxon>
        <taxon>Bacillati</taxon>
        <taxon>Actinomycetota</taxon>
        <taxon>Actinomycetes</taxon>
        <taxon>Micrococcales</taxon>
        <taxon>Microbacteriaceae</taxon>
        <taxon>Cryobacterium</taxon>
    </lineage>
</organism>
<dbReference type="PANTHER" id="PTHR42812:SF5">
    <property type="entry name" value="ENDO-ARABINASE"/>
    <property type="match status" value="1"/>
</dbReference>
<dbReference type="Gene3D" id="2.115.10.20">
    <property type="entry name" value="Glycosyl hydrolase domain, family 43"/>
    <property type="match status" value="1"/>
</dbReference>
<evidence type="ECO:0000256" key="5">
    <source>
        <dbReference type="PIRSR" id="PIRSR606710-2"/>
    </source>
</evidence>
<evidence type="ECO:0000256" key="2">
    <source>
        <dbReference type="ARBA" id="ARBA00022801"/>
    </source>
</evidence>
<dbReference type="OrthoDB" id="9801455at2"/>
<keyword evidence="2 6" id="KW-0378">Hydrolase</keyword>
<comment type="caution">
    <text evidence="7">The sequence shown here is derived from an EMBL/GenBank/DDBJ whole genome shotgun (WGS) entry which is preliminary data.</text>
</comment>
<dbReference type="CDD" id="cd08999">
    <property type="entry name" value="GH43_ABN-like"/>
    <property type="match status" value="1"/>
</dbReference>
<proteinExistence type="inferred from homology"/>
<keyword evidence="3 6" id="KW-0326">Glycosidase</keyword>
<protein>
    <recommendedName>
        <fullName evidence="9">Glycoside hydrolase</fullName>
    </recommendedName>
</protein>
<feature type="active site" description="Proton acceptor" evidence="4">
    <location>
        <position position="36"/>
    </location>
</feature>
<reference evidence="7 8" key="1">
    <citation type="submission" date="2019-03" db="EMBL/GenBank/DDBJ databases">
        <title>Genomics of glacier-inhabiting Cryobacterium strains.</title>
        <authorList>
            <person name="Liu Q."/>
            <person name="Xin Y.-H."/>
        </authorList>
    </citation>
    <scope>NUCLEOTIDE SEQUENCE [LARGE SCALE GENOMIC DNA]</scope>
    <source>
        <strain evidence="7 8">Sr39</strain>
    </source>
</reference>
<dbReference type="Pfam" id="PF04616">
    <property type="entry name" value="Glyco_hydro_43"/>
    <property type="match status" value="1"/>
</dbReference>
<dbReference type="GO" id="GO:0004553">
    <property type="term" value="F:hydrolase activity, hydrolyzing O-glycosyl compounds"/>
    <property type="evidence" value="ECO:0007669"/>
    <property type="project" value="InterPro"/>
</dbReference>
<gene>
    <name evidence="7" type="ORF">E3T39_07130</name>
</gene>
<feature type="active site" description="Proton donor" evidence="4">
    <location>
        <position position="207"/>
    </location>
</feature>
<feature type="site" description="Important for catalytic activity, responsible for pKa modulation of the active site Glu and correct orientation of both the proton donor and substrate" evidence="5">
    <location>
        <position position="148"/>
    </location>
</feature>
<dbReference type="AlphaFoldDB" id="A0A4R9AGF6"/>
<dbReference type="PANTHER" id="PTHR42812">
    <property type="entry name" value="BETA-XYLOSIDASE"/>
    <property type="match status" value="1"/>
</dbReference>
<dbReference type="SUPFAM" id="SSF75005">
    <property type="entry name" value="Arabinanase/levansucrase/invertase"/>
    <property type="match status" value="1"/>
</dbReference>
<evidence type="ECO:0000256" key="4">
    <source>
        <dbReference type="PIRSR" id="PIRSR606710-1"/>
    </source>
</evidence>
<evidence type="ECO:0000256" key="6">
    <source>
        <dbReference type="RuleBase" id="RU361187"/>
    </source>
</evidence>
<dbReference type="GO" id="GO:0005975">
    <property type="term" value="P:carbohydrate metabolic process"/>
    <property type="evidence" value="ECO:0007669"/>
    <property type="project" value="InterPro"/>
</dbReference>
<dbReference type="InterPro" id="IPR051795">
    <property type="entry name" value="Glycosyl_Hydrlase_43"/>
</dbReference>